<organism evidence="2 3">
    <name type="scientific">Natronoflexus pectinivorans</name>
    <dbReference type="NCBI Taxonomy" id="682526"/>
    <lineage>
        <taxon>Bacteria</taxon>
        <taxon>Pseudomonadati</taxon>
        <taxon>Bacteroidota</taxon>
        <taxon>Bacteroidia</taxon>
        <taxon>Marinilabiliales</taxon>
        <taxon>Marinilabiliaceae</taxon>
        <taxon>Natronoflexus</taxon>
    </lineage>
</organism>
<dbReference type="EMBL" id="SLWK01000004">
    <property type="protein sequence ID" value="TCO08785.1"/>
    <property type="molecule type" value="Genomic_DNA"/>
</dbReference>
<dbReference type="PANTHER" id="PTHR36966">
    <property type="entry name" value="REP-ASSOCIATED TYROSINE TRANSPOSASE"/>
    <property type="match status" value="1"/>
</dbReference>
<dbReference type="GO" id="GO:0006313">
    <property type="term" value="P:DNA transposition"/>
    <property type="evidence" value="ECO:0007669"/>
    <property type="project" value="InterPro"/>
</dbReference>
<sequence length="188" mass="21643">MSTGYQIKEQDGLHYLTFQVVNGADIFSRSVYRDIVLDSFRYAMENKGFQLFAYVIMSNHVHLIANSSIGDLSGTIRDIKKFTSKRIIDTINSMPESRREWLLSVFSKAASQHKRNSSYQVWTHENHAVLLYSNDFIAEKIEYIHNNPVRAQIVQHAEDYLYSSARNYAGLSNYLKVDVLTLPAIIVK</sequence>
<dbReference type="SUPFAM" id="SSF143422">
    <property type="entry name" value="Transposase IS200-like"/>
    <property type="match status" value="1"/>
</dbReference>
<reference evidence="2 3" key="1">
    <citation type="submission" date="2019-03" db="EMBL/GenBank/DDBJ databases">
        <title>Genomic Encyclopedia of Type Strains, Phase IV (KMG-IV): sequencing the most valuable type-strain genomes for metagenomic binning, comparative biology and taxonomic classification.</title>
        <authorList>
            <person name="Goeker M."/>
        </authorList>
    </citation>
    <scope>NUCLEOTIDE SEQUENCE [LARGE SCALE GENOMIC DNA]</scope>
    <source>
        <strain evidence="2 3">DSM 24179</strain>
    </source>
</reference>
<dbReference type="InterPro" id="IPR002686">
    <property type="entry name" value="Transposase_17"/>
</dbReference>
<dbReference type="Pfam" id="PF01797">
    <property type="entry name" value="Y1_Tnp"/>
    <property type="match status" value="1"/>
</dbReference>
<dbReference type="OrthoDB" id="9788881at2"/>
<gene>
    <name evidence="2" type="ORF">EV194_10496</name>
</gene>
<dbReference type="Proteomes" id="UP000295221">
    <property type="component" value="Unassembled WGS sequence"/>
</dbReference>
<comment type="caution">
    <text evidence="2">The sequence shown here is derived from an EMBL/GenBank/DDBJ whole genome shotgun (WGS) entry which is preliminary data.</text>
</comment>
<dbReference type="GO" id="GO:0004803">
    <property type="term" value="F:transposase activity"/>
    <property type="evidence" value="ECO:0007669"/>
    <property type="project" value="InterPro"/>
</dbReference>
<accession>A0A4R2GJZ3</accession>
<dbReference type="SMART" id="SM01321">
    <property type="entry name" value="Y1_Tnp"/>
    <property type="match status" value="1"/>
</dbReference>
<dbReference type="AlphaFoldDB" id="A0A4R2GJZ3"/>
<evidence type="ECO:0000313" key="3">
    <source>
        <dbReference type="Proteomes" id="UP000295221"/>
    </source>
</evidence>
<name>A0A4R2GJZ3_9BACT</name>
<dbReference type="RefSeq" id="WP_132433370.1">
    <property type="nucleotide sequence ID" value="NZ_SLWK01000004.1"/>
</dbReference>
<evidence type="ECO:0000313" key="2">
    <source>
        <dbReference type="EMBL" id="TCO08785.1"/>
    </source>
</evidence>
<dbReference type="InterPro" id="IPR036515">
    <property type="entry name" value="Transposase_17_sf"/>
</dbReference>
<proteinExistence type="predicted"/>
<dbReference type="InterPro" id="IPR052715">
    <property type="entry name" value="RAYT_transposase"/>
</dbReference>
<dbReference type="PANTHER" id="PTHR36966:SF1">
    <property type="entry name" value="REP-ASSOCIATED TYROSINE TRANSPOSASE"/>
    <property type="match status" value="1"/>
</dbReference>
<evidence type="ECO:0000259" key="1">
    <source>
        <dbReference type="SMART" id="SM01321"/>
    </source>
</evidence>
<keyword evidence="3" id="KW-1185">Reference proteome</keyword>
<dbReference type="Gene3D" id="3.30.70.1290">
    <property type="entry name" value="Transposase IS200-like"/>
    <property type="match status" value="1"/>
</dbReference>
<dbReference type="NCBIfam" id="NF047646">
    <property type="entry name" value="REP_Tyr_transpos"/>
    <property type="match status" value="1"/>
</dbReference>
<protein>
    <submittedName>
        <fullName evidence="2">REP element-mobilizing transposase RayT</fullName>
    </submittedName>
</protein>
<feature type="domain" description="Transposase IS200-like" evidence="1">
    <location>
        <begin position="9"/>
        <end position="147"/>
    </location>
</feature>
<dbReference type="GO" id="GO:0043565">
    <property type="term" value="F:sequence-specific DNA binding"/>
    <property type="evidence" value="ECO:0007669"/>
    <property type="project" value="TreeGrafter"/>
</dbReference>